<accession>A0A2K1KGE0</accession>
<reference evidence="1 3" key="1">
    <citation type="journal article" date="2008" name="Science">
        <title>The Physcomitrella genome reveals evolutionary insights into the conquest of land by plants.</title>
        <authorList>
            <person name="Rensing S."/>
            <person name="Lang D."/>
            <person name="Zimmer A."/>
            <person name="Terry A."/>
            <person name="Salamov A."/>
            <person name="Shapiro H."/>
            <person name="Nishiyama T."/>
            <person name="Perroud P.-F."/>
            <person name="Lindquist E."/>
            <person name="Kamisugi Y."/>
            <person name="Tanahashi T."/>
            <person name="Sakakibara K."/>
            <person name="Fujita T."/>
            <person name="Oishi K."/>
            <person name="Shin-I T."/>
            <person name="Kuroki Y."/>
            <person name="Toyoda A."/>
            <person name="Suzuki Y."/>
            <person name="Hashimoto A."/>
            <person name="Yamaguchi K."/>
            <person name="Sugano A."/>
            <person name="Kohara Y."/>
            <person name="Fujiyama A."/>
            <person name="Anterola A."/>
            <person name="Aoki S."/>
            <person name="Ashton N."/>
            <person name="Barbazuk W.B."/>
            <person name="Barker E."/>
            <person name="Bennetzen J."/>
            <person name="Bezanilla M."/>
            <person name="Blankenship R."/>
            <person name="Cho S.H."/>
            <person name="Dutcher S."/>
            <person name="Estelle M."/>
            <person name="Fawcett J.A."/>
            <person name="Gundlach H."/>
            <person name="Hanada K."/>
            <person name="Heyl A."/>
            <person name="Hicks K.A."/>
            <person name="Hugh J."/>
            <person name="Lohr M."/>
            <person name="Mayer K."/>
            <person name="Melkozernov A."/>
            <person name="Murata T."/>
            <person name="Nelson D."/>
            <person name="Pils B."/>
            <person name="Prigge M."/>
            <person name="Reiss B."/>
            <person name="Renner T."/>
            <person name="Rombauts S."/>
            <person name="Rushton P."/>
            <person name="Sanderfoot A."/>
            <person name="Schween G."/>
            <person name="Shiu S.-H."/>
            <person name="Stueber K."/>
            <person name="Theodoulou F.L."/>
            <person name="Tu H."/>
            <person name="Van de Peer Y."/>
            <person name="Verrier P.J."/>
            <person name="Waters E."/>
            <person name="Wood A."/>
            <person name="Yang L."/>
            <person name="Cove D."/>
            <person name="Cuming A."/>
            <person name="Hasebe M."/>
            <person name="Lucas S."/>
            <person name="Mishler D.B."/>
            <person name="Reski R."/>
            <person name="Grigoriev I."/>
            <person name="Quatrano R.S."/>
            <person name="Boore J.L."/>
        </authorList>
    </citation>
    <scope>NUCLEOTIDE SEQUENCE [LARGE SCALE GENOMIC DNA]</scope>
    <source>
        <strain evidence="2 3">cv. Gransden 2004</strain>
    </source>
</reference>
<sequence length="144" mass="16238">MTSETLTVTLPTNSQFEVQLTPDWTMYVLTLGQESSKKQVCSAVLDIWQSETRLTSKLRKTNPQVSSFESCCDCDLVLLNAYPTSELKPVETPTSVYSYITTCDPQLSYRGSAVMRARTCKIRSCSCERKVPRGTVAQIKRQHE</sequence>
<proteinExistence type="predicted"/>
<gene>
    <name evidence="1" type="ORF">PHYPA_009204</name>
</gene>
<dbReference type="EMBL" id="ABEU02000006">
    <property type="protein sequence ID" value="PNR52829.1"/>
    <property type="molecule type" value="Genomic_DNA"/>
</dbReference>
<reference evidence="1 3" key="2">
    <citation type="journal article" date="2018" name="Plant J.">
        <title>The Physcomitrella patens chromosome-scale assembly reveals moss genome structure and evolution.</title>
        <authorList>
            <person name="Lang D."/>
            <person name="Ullrich K.K."/>
            <person name="Murat F."/>
            <person name="Fuchs J."/>
            <person name="Jenkins J."/>
            <person name="Haas F.B."/>
            <person name="Piednoel M."/>
            <person name="Gundlach H."/>
            <person name="Van Bel M."/>
            <person name="Meyberg R."/>
            <person name="Vives C."/>
            <person name="Morata J."/>
            <person name="Symeonidi A."/>
            <person name="Hiss M."/>
            <person name="Muchero W."/>
            <person name="Kamisugi Y."/>
            <person name="Saleh O."/>
            <person name="Blanc G."/>
            <person name="Decker E.L."/>
            <person name="van Gessel N."/>
            <person name="Grimwood J."/>
            <person name="Hayes R.D."/>
            <person name="Graham S.W."/>
            <person name="Gunter L.E."/>
            <person name="McDaniel S.F."/>
            <person name="Hoernstein S.N.W."/>
            <person name="Larsson A."/>
            <person name="Li F.W."/>
            <person name="Perroud P.F."/>
            <person name="Phillips J."/>
            <person name="Ranjan P."/>
            <person name="Rokshar D.S."/>
            <person name="Rothfels C.J."/>
            <person name="Schneider L."/>
            <person name="Shu S."/>
            <person name="Stevenson D.W."/>
            <person name="Thummler F."/>
            <person name="Tillich M."/>
            <person name="Villarreal Aguilar J.C."/>
            <person name="Widiez T."/>
            <person name="Wong G.K."/>
            <person name="Wymore A."/>
            <person name="Zhang Y."/>
            <person name="Zimmer A.D."/>
            <person name="Quatrano R.S."/>
            <person name="Mayer K.F.X."/>
            <person name="Goodstein D."/>
            <person name="Casacuberta J.M."/>
            <person name="Vandepoele K."/>
            <person name="Reski R."/>
            <person name="Cuming A.C."/>
            <person name="Tuskan G.A."/>
            <person name="Maumus F."/>
            <person name="Salse J."/>
            <person name="Schmutz J."/>
            <person name="Rensing S.A."/>
        </authorList>
    </citation>
    <scope>NUCLEOTIDE SEQUENCE [LARGE SCALE GENOMIC DNA]</scope>
    <source>
        <strain evidence="2 3">cv. Gransden 2004</strain>
    </source>
</reference>
<dbReference type="EnsemblPlants" id="Pp3c6_19640V3.1">
    <property type="protein sequence ID" value="PAC:32977155.CDS.1"/>
    <property type="gene ID" value="Pp3c6_19640"/>
</dbReference>
<dbReference type="Gramene" id="Pp3c6_19640V3.1">
    <property type="protein sequence ID" value="PAC:32977155.CDS.1"/>
    <property type="gene ID" value="Pp3c6_19640"/>
</dbReference>
<dbReference type="Proteomes" id="UP000006727">
    <property type="component" value="Chromosome 6"/>
</dbReference>
<evidence type="ECO:0000313" key="3">
    <source>
        <dbReference type="Proteomes" id="UP000006727"/>
    </source>
</evidence>
<organism evidence="1">
    <name type="scientific">Physcomitrium patens</name>
    <name type="common">Spreading-leaved earth moss</name>
    <name type="synonym">Physcomitrella patens</name>
    <dbReference type="NCBI Taxonomy" id="3218"/>
    <lineage>
        <taxon>Eukaryota</taxon>
        <taxon>Viridiplantae</taxon>
        <taxon>Streptophyta</taxon>
        <taxon>Embryophyta</taxon>
        <taxon>Bryophyta</taxon>
        <taxon>Bryophytina</taxon>
        <taxon>Bryopsida</taxon>
        <taxon>Funariidae</taxon>
        <taxon>Funariales</taxon>
        <taxon>Funariaceae</taxon>
        <taxon>Physcomitrium</taxon>
    </lineage>
</organism>
<dbReference type="AlphaFoldDB" id="A0A2K1KGE0"/>
<dbReference type="Gramene" id="Pp3c6_19640V3.2">
    <property type="protein sequence ID" value="PAC:32977156.CDS.1"/>
    <property type="gene ID" value="Pp3c6_19640"/>
</dbReference>
<evidence type="ECO:0000313" key="1">
    <source>
        <dbReference type="EMBL" id="PNR52829.1"/>
    </source>
</evidence>
<evidence type="ECO:0000313" key="2">
    <source>
        <dbReference type="EnsemblPlants" id="PAC:32977155.CDS.1"/>
    </source>
</evidence>
<keyword evidence="3" id="KW-1185">Reference proteome</keyword>
<name>A0A2K1KGE0_PHYPA</name>
<reference evidence="2" key="3">
    <citation type="submission" date="2020-12" db="UniProtKB">
        <authorList>
            <consortium name="EnsemblPlants"/>
        </authorList>
    </citation>
    <scope>IDENTIFICATION</scope>
</reference>
<dbReference type="PaxDb" id="3218-PP1S14_225V6.1"/>
<dbReference type="InParanoid" id="A0A2K1KGE0"/>
<dbReference type="EnsemblPlants" id="Pp3c6_19640V3.2">
    <property type="protein sequence ID" value="PAC:32977156.CDS.1"/>
    <property type="gene ID" value="Pp3c6_19640"/>
</dbReference>
<protein>
    <submittedName>
        <fullName evidence="1 2">Uncharacterized protein</fullName>
    </submittedName>
</protein>